<accession>A0ABP7SC10</accession>
<dbReference type="EMBL" id="BAABBQ010000001">
    <property type="protein sequence ID" value="GAA4009742.1"/>
    <property type="molecule type" value="Genomic_DNA"/>
</dbReference>
<keyword evidence="2" id="KW-1185">Reference proteome</keyword>
<proteinExistence type="predicted"/>
<reference evidence="2" key="1">
    <citation type="journal article" date="2019" name="Int. J. Syst. Evol. Microbiol.">
        <title>The Global Catalogue of Microorganisms (GCM) 10K type strain sequencing project: providing services to taxonomists for standard genome sequencing and annotation.</title>
        <authorList>
            <consortium name="The Broad Institute Genomics Platform"/>
            <consortium name="The Broad Institute Genome Sequencing Center for Infectious Disease"/>
            <person name="Wu L."/>
            <person name="Ma J."/>
        </authorList>
    </citation>
    <scope>NUCLEOTIDE SEQUENCE [LARGE SCALE GENOMIC DNA]</scope>
    <source>
        <strain evidence="2">JCM 17563</strain>
    </source>
</reference>
<protein>
    <submittedName>
        <fullName evidence="1">Uncharacterized protein</fullName>
    </submittedName>
</protein>
<organism evidence="1 2">
    <name type="scientific">Sphingomonas swuensis</name>
    <dbReference type="NCBI Taxonomy" id="977800"/>
    <lineage>
        <taxon>Bacteria</taxon>
        <taxon>Pseudomonadati</taxon>
        <taxon>Pseudomonadota</taxon>
        <taxon>Alphaproteobacteria</taxon>
        <taxon>Sphingomonadales</taxon>
        <taxon>Sphingomonadaceae</taxon>
        <taxon>Sphingomonas</taxon>
    </lineage>
</organism>
<evidence type="ECO:0000313" key="2">
    <source>
        <dbReference type="Proteomes" id="UP001500235"/>
    </source>
</evidence>
<evidence type="ECO:0000313" key="1">
    <source>
        <dbReference type="EMBL" id="GAA4009742.1"/>
    </source>
</evidence>
<gene>
    <name evidence="1" type="ORF">GCM10022280_03420</name>
</gene>
<dbReference type="Proteomes" id="UP001500235">
    <property type="component" value="Unassembled WGS sequence"/>
</dbReference>
<comment type="caution">
    <text evidence="1">The sequence shown here is derived from an EMBL/GenBank/DDBJ whole genome shotgun (WGS) entry which is preliminary data.</text>
</comment>
<sequence>MGTAELSVLITDRDPPERPYVRLQAPGSGNFVLDLTFRTADRKIGAIGVASLRAKVLPGSDRFVQLEWREAGAAEWFNEGYKFQPRFYPGDPLGHVDTRMGQGPPLPFRADLLEALQRGTTFEVRSLTDTGAVIEAGKVALPAPALVEQAYASAYASAMKSLGPCGAPMIIVPARPPAKS</sequence>
<name>A0ABP7SC10_9SPHN</name>